<proteinExistence type="predicted"/>
<dbReference type="Proteomes" id="UP000799302">
    <property type="component" value="Unassembled WGS sequence"/>
</dbReference>
<dbReference type="PANTHER" id="PTHR35006:SF2">
    <property type="entry name" value="GLYOXALASE FAMILY PROTEIN (AFU_ORTHOLOGUE AFUA_5G14830)"/>
    <property type="match status" value="1"/>
</dbReference>
<name>A0A6A6TVN5_9PEZI</name>
<dbReference type="GO" id="GO:0051213">
    <property type="term" value="F:dioxygenase activity"/>
    <property type="evidence" value="ECO:0007669"/>
    <property type="project" value="UniProtKB-KW"/>
</dbReference>
<dbReference type="SUPFAM" id="SSF54593">
    <property type="entry name" value="Glyoxalase/Bleomycin resistance protein/Dihydroxybiphenyl dioxygenase"/>
    <property type="match status" value="1"/>
</dbReference>
<accession>A0A6A6TVN5</accession>
<protein>
    <submittedName>
        <fullName evidence="2">Glyoxalase/bleomycin resistance protein/dioxygenase</fullName>
    </submittedName>
</protein>
<dbReference type="CDD" id="cd07262">
    <property type="entry name" value="VOC_like"/>
    <property type="match status" value="1"/>
</dbReference>
<sequence length="127" mass="13644">MPIDHVLIKTTPARFDDTVKYYEAALAPLGYSKLKEVPNQAAGFGDGPVPDIWVFAGAKEGDNGAHVALRAKDHEMVRKYHAAALAAGGKDNGAPGPRANIHPDYYGAFVHDMNGNNIEVCCNEPQN</sequence>
<evidence type="ECO:0000259" key="1">
    <source>
        <dbReference type="PROSITE" id="PS51819"/>
    </source>
</evidence>
<dbReference type="PANTHER" id="PTHR35006">
    <property type="entry name" value="GLYOXALASE FAMILY PROTEIN (AFU_ORTHOLOGUE AFUA_5G14830)"/>
    <property type="match status" value="1"/>
</dbReference>
<organism evidence="2 3">
    <name type="scientific">Microthyrium microscopicum</name>
    <dbReference type="NCBI Taxonomy" id="703497"/>
    <lineage>
        <taxon>Eukaryota</taxon>
        <taxon>Fungi</taxon>
        <taxon>Dikarya</taxon>
        <taxon>Ascomycota</taxon>
        <taxon>Pezizomycotina</taxon>
        <taxon>Dothideomycetes</taxon>
        <taxon>Dothideomycetes incertae sedis</taxon>
        <taxon>Microthyriales</taxon>
        <taxon>Microthyriaceae</taxon>
        <taxon>Microthyrium</taxon>
    </lineage>
</organism>
<dbReference type="EMBL" id="MU004244">
    <property type="protein sequence ID" value="KAF2663800.1"/>
    <property type="molecule type" value="Genomic_DNA"/>
</dbReference>
<feature type="domain" description="VOC" evidence="1">
    <location>
        <begin position="2"/>
        <end position="123"/>
    </location>
</feature>
<dbReference type="OrthoDB" id="10249419at2759"/>
<keyword evidence="2" id="KW-0223">Dioxygenase</keyword>
<dbReference type="AlphaFoldDB" id="A0A6A6TVN5"/>
<keyword evidence="3" id="KW-1185">Reference proteome</keyword>
<reference evidence="2" key="1">
    <citation type="journal article" date="2020" name="Stud. Mycol.">
        <title>101 Dothideomycetes genomes: a test case for predicting lifestyles and emergence of pathogens.</title>
        <authorList>
            <person name="Haridas S."/>
            <person name="Albert R."/>
            <person name="Binder M."/>
            <person name="Bloem J."/>
            <person name="Labutti K."/>
            <person name="Salamov A."/>
            <person name="Andreopoulos B."/>
            <person name="Baker S."/>
            <person name="Barry K."/>
            <person name="Bills G."/>
            <person name="Bluhm B."/>
            <person name="Cannon C."/>
            <person name="Castanera R."/>
            <person name="Culley D."/>
            <person name="Daum C."/>
            <person name="Ezra D."/>
            <person name="Gonzalez J."/>
            <person name="Henrissat B."/>
            <person name="Kuo A."/>
            <person name="Liang C."/>
            <person name="Lipzen A."/>
            <person name="Lutzoni F."/>
            <person name="Magnuson J."/>
            <person name="Mondo S."/>
            <person name="Nolan M."/>
            <person name="Ohm R."/>
            <person name="Pangilinan J."/>
            <person name="Park H.-J."/>
            <person name="Ramirez L."/>
            <person name="Alfaro M."/>
            <person name="Sun H."/>
            <person name="Tritt A."/>
            <person name="Yoshinaga Y."/>
            <person name="Zwiers L.-H."/>
            <person name="Turgeon B."/>
            <person name="Goodwin S."/>
            <person name="Spatafora J."/>
            <person name="Crous P."/>
            <person name="Grigoriev I."/>
        </authorList>
    </citation>
    <scope>NUCLEOTIDE SEQUENCE</scope>
    <source>
        <strain evidence="2">CBS 115976</strain>
    </source>
</reference>
<dbReference type="Gene3D" id="3.10.180.10">
    <property type="entry name" value="2,3-Dihydroxybiphenyl 1,2-Dioxygenase, domain 1"/>
    <property type="match status" value="1"/>
</dbReference>
<evidence type="ECO:0000313" key="3">
    <source>
        <dbReference type="Proteomes" id="UP000799302"/>
    </source>
</evidence>
<keyword evidence="2" id="KW-0560">Oxidoreductase</keyword>
<dbReference type="InterPro" id="IPR029068">
    <property type="entry name" value="Glyas_Bleomycin-R_OHBP_Dase"/>
</dbReference>
<dbReference type="InterPro" id="IPR037523">
    <property type="entry name" value="VOC_core"/>
</dbReference>
<evidence type="ECO:0000313" key="2">
    <source>
        <dbReference type="EMBL" id="KAF2663800.1"/>
    </source>
</evidence>
<gene>
    <name evidence="2" type="ORF">BT63DRAFT_430065</name>
</gene>
<dbReference type="PROSITE" id="PS51819">
    <property type="entry name" value="VOC"/>
    <property type="match status" value="1"/>
</dbReference>